<dbReference type="PANTHER" id="PTHR11214:SF314">
    <property type="entry name" value="HEXOSYLTRANSFERASE"/>
    <property type="match status" value="1"/>
</dbReference>
<dbReference type="KEGG" id="lak:106150925"/>
<keyword evidence="3 11" id="KW-0328">Glycosyltransferase</keyword>
<evidence type="ECO:0000256" key="2">
    <source>
        <dbReference type="ARBA" id="ARBA00008661"/>
    </source>
</evidence>
<evidence type="ECO:0000256" key="9">
    <source>
        <dbReference type="ARBA" id="ARBA00023136"/>
    </source>
</evidence>
<sequence length="380" mass="44800">MRGRRVKGVLYVMILIPLVIFVIVELTRSRCHGRNSESVTRVKSGDEHLIDKTDAVGRHVLSHEWKHTKEFLHKESYNFTINNPEVCHTTGRLHDGVFLLVIVVTTPQNFVQRLQFRQTWGSRTQFKDEQIRTLFLTGRTPNSTMQYKLKAENDKHGDIIQADFEDSYLNLTLKTILALRWTLQHCPKALYFLKSDDDMIVSYEKLSEYLYSLPWKRVPRLYMGTLLVNKPPFRSKHHKWYTSYDEWPEKHFPPYISGPAYVLGHSTVKELYSAAMETPFFKFEDVFMGICARKAYLTLSHNHDLPDFRMGDHYSYCLYDGYITIHHAASNLRWRYWKELRSSQRPNCTVTGWEVFDYCSDVDDFDPTYAVHGCETIQNW</sequence>
<evidence type="ECO:0000256" key="1">
    <source>
        <dbReference type="ARBA" id="ARBA00004323"/>
    </source>
</evidence>
<proteinExistence type="inferred from homology"/>
<organism evidence="12 13">
    <name type="scientific">Lingula anatina</name>
    <name type="common">Brachiopod</name>
    <name type="synonym">Lingula unguis</name>
    <dbReference type="NCBI Taxonomy" id="7574"/>
    <lineage>
        <taxon>Eukaryota</taxon>
        <taxon>Metazoa</taxon>
        <taxon>Spiralia</taxon>
        <taxon>Lophotrochozoa</taxon>
        <taxon>Brachiopoda</taxon>
        <taxon>Linguliformea</taxon>
        <taxon>Lingulata</taxon>
        <taxon>Lingulida</taxon>
        <taxon>Linguloidea</taxon>
        <taxon>Lingulidae</taxon>
        <taxon>Lingula</taxon>
    </lineage>
</organism>
<dbReference type="RefSeq" id="XP_013379407.1">
    <property type="nucleotide sequence ID" value="XM_013523953.1"/>
</dbReference>
<keyword evidence="7 11" id="KW-1133">Transmembrane helix</keyword>
<evidence type="ECO:0000256" key="5">
    <source>
        <dbReference type="ARBA" id="ARBA00022692"/>
    </source>
</evidence>
<protein>
    <recommendedName>
        <fullName evidence="11">Hexosyltransferase</fullName>
        <ecNumber evidence="11">2.4.1.-</ecNumber>
    </recommendedName>
</protein>
<evidence type="ECO:0000256" key="7">
    <source>
        <dbReference type="ARBA" id="ARBA00022989"/>
    </source>
</evidence>
<keyword evidence="10" id="KW-0325">Glycoprotein</keyword>
<name>A0A1S3H0E5_LINAN</name>
<comment type="subcellular location">
    <subcellularLocation>
        <location evidence="1 11">Golgi apparatus membrane</location>
        <topology evidence="1 11">Single-pass type II membrane protein</topology>
    </subcellularLocation>
</comment>
<evidence type="ECO:0000313" key="12">
    <source>
        <dbReference type="Proteomes" id="UP000085678"/>
    </source>
</evidence>
<evidence type="ECO:0000256" key="11">
    <source>
        <dbReference type="RuleBase" id="RU363063"/>
    </source>
</evidence>
<dbReference type="OMA" id="ICARKAY"/>
<dbReference type="FunFam" id="3.90.550.50:FF:000001">
    <property type="entry name" value="Hexosyltransferase"/>
    <property type="match status" value="1"/>
</dbReference>
<keyword evidence="6 11" id="KW-0735">Signal-anchor</keyword>
<feature type="transmembrane region" description="Helical" evidence="11">
    <location>
        <begin position="9"/>
        <end position="27"/>
    </location>
</feature>
<evidence type="ECO:0000256" key="4">
    <source>
        <dbReference type="ARBA" id="ARBA00022679"/>
    </source>
</evidence>
<dbReference type="Pfam" id="PF01762">
    <property type="entry name" value="Galactosyl_T"/>
    <property type="match status" value="1"/>
</dbReference>
<accession>A0A1S3H0E5</accession>
<gene>
    <name evidence="13" type="primary">LOC106150925</name>
</gene>
<keyword evidence="9 11" id="KW-0472">Membrane</keyword>
<dbReference type="GO" id="GO:0016758">
    <property type="term" value="F:hexosyltransferase activity"/>
    <property type="evidence" value="ECO:0007669"/>
    <property type="project" value="InterPro"/>
</dbReference>
<dbReference type="InterPro" id="IPR002659">
    <property type="entry name" value="Glyco_trans_31"/>
</dbReference>
<dbReference type="EC" id="2.4.1.-" evidence="11"/>
<dbReference type="Proteomes" id="UP000085678">
    <property type="component" value="Unplaced"/>
</dbReference>
<dbReference type="GO" id="GO:0000139">
    <property type="term" value="C:Golgi membrane"/>
    <property type="evidence" value="ECO:0007669"/>
    <property type="project" value="UniProtKB-SubCell"/>
</dbReference>
<dbReference type="GO" id="GO:0006493">
    <property type="term" value="P:protein O-linked glycosylation"/>
    <property type="evidence" value="ECO:0007669"/>
    <property type="project" value="TreeGrafter"/>
</dbReference>
<comment type="similarity">
    <text evidence="2 11">Belongs to the glycosyltransferase 31 family.</text>
</comment>
<dbReference type="FunCoup" id="A0A1S3H0E5">
    <property type="interactions" value="57"/>
</dbReference>
<evidence type="ECO:0000256" key="6">
    <source>
        <dbReference type="ARBA" id="ARBA00022968"/>
    </source>
</evidence>
<dbReference type="AlphaFoldDB" id="A0A1S3H0E5"/>
<evidence type="ECO:0000313" key="13">
    <source>
        <dbReference type="RefSeq" id="XP_013379407.1"/>
    </source>
</evidence>
<keyword evidence="8 11" id="KW-0333">Golgi apparatus</keyword>
<keyword evidence="4" id="KW-0808">Transferase</keyword>
<reference evidence="13" key="1">
    <citation type="submission" date="2025-08" db="UniProtKB">
        <authorList>
            <consortium name="RefSeq"/>
        </authorList>
    </citation>
    <scope>IDENTIFICATION</scope>
    <source>
        <tissue evidence="13">Gonads</tissue>
    </source>
</reference>
<dbReference type="Gene3D" id="3.90.550.50">
    <property type="match status" value="1"/>
</dbReference>
<keyword evidence="5 11" id="KW-0812">Transmembrane</keyword>
<dbReference type="InParanoid" id="A0A1S3H0E5"/>
<evidence type="ECO:0000256" key="10">
    <source>
        <dbReference type="ARBA" id="ARBA00023180"/>
    </source>
</evidence>
<keyword evidence="12" id="KW-1185">Reference proteome</keyword>
<dbReference type="GeneID" id="106150925"/>
<evidence type="ECO:0000256" key="8">
    <source>
        <dbReference type="ARBA" id="ARBA00023034"/>
    </source>
</evidence>
<dbReference type="OrthoDB" id="2139606at2759"/>
<dbReference type="PANTHER" id="PTHR11214">
    <property type="entry name" value="BETA-1,3-N-ACETYLGLUCOSAMINYLTRANSFERASE"/>
    <property type="match status" value="1"/>
</dbReference>
<evidence type="ECO:0000256" key="3">
    <source>
        <dbReference type="ARBA" id="ARBA00022676"/>
    </source>
</evidence>